<protein>
    <submittedName>
        <fullName evidence="3">Phospholipase/carboxylesterase</fullName>
    </submittedName>
</protein>
<evidence type="ECO:0000313" key="3">
    <source>
        <dbReference type="EMBL" id="SDF27349.1"/>
    </source>
</evidence>
<organism evidence="3 4">
    <name type="scientific">Pseudonocardia oroxyli</name>
    <dbReference type="NCBI Taxonomy" id="366584"/>
    <lineage>
        <taxon>Bacteria</taxon>
        <taxon>Bacillati</taxon>
        <taxon>Actinomycetota</taxon>
        <taxon>Actinomycetes</taxon>
        <taxon>Pseudonocardiales</taxon>
        <taxon>Pseudonocardiaceae</taxon>
        <taxon>Pseudonocardia</taxon>
    </lineage>
</organism>
<evidence type="ECO:0000259" key="2">
    <source>
        <dbReference type="Pfam" id="PF17648"/>
    </source>
</evidence>
<feature type="domain" description="Luciferase" evidence="2">
    <location>
        <begin position="283"/>
        <end position="346"/>
    </location>
</feature>
<feature type="region of interest" description="Disordered" evidence="1">
    <location>
        <begin position="200"/>
        <end position="236"/>
    </location>
</feature>
<dbReference type="Proteomes" id="UP000198967">
    <property type="component" value="Unassembled WGS sequence"/>
</dbReference>
<name>A0A1G7JSC0_PSEOR</name>
<dbReference type="InterPro" id="IPR040841">
    <property type="entry name" value="Luciferase_dom"/>
</dbReference>
<evidence type="ECO:0000313" key="4">
    <source>
        <dbReference type="Proteomes" id="UP000198967"/>
    </source>
</evidence>
<dbReference type="SUPFAM" id="SSF53474">
    <property type="entry name" value="alpha/beta-Hydrolases"/>
    <property type="match status" value="1"/>
</dbReference>
<dbReference type="OrthoDB" id="822427at2"/>
<dbReference type="Gene3D" id="3.40.50.1820">
    <property type="entry name" value="alpha/beta hydrolase"/>
    <property type="match status" value="1"/>
</dbReference>
<dbReference type="EMBL" id="FNBE01000004">
    <property type="protein sequence ID" value="SDF27349.1"/>
    <property type="molecule type" value="Genomic_DNA"/>
</dbReference>
<gene>
    <name evidence="3" type="ORF">SAMN05216377_104133</name>
</gene>
<proteinExistence type="predicted"/>
<accession>A0A1G7JSC0</accession>
<keyword evidence="4" id="KW-1185">Reference proteome</keyword>
<dbReference type="STRING" id="366584.SAMN05216377_104133"/>
<reference evidence="3 4" key="1">
    <citation type="submission" date="2016-10" db="EMBL/GenBank/DDBJ databases">
        <authorList>
            <person name="de Groot N.N."/>
        </authorList>
    </citation>
    <scope>NUCLEOTIDE SEQUENCE [LARGE SCALE GENOMIC DNA]</scope>
    <source>
        <strain evidence="3 4">CGMCC 4.3143</strain>
    </source>
</reference>
<dbReference type="InterPro" id="IPR029058">
    <property type="entry name" value="AB_hydrolase_fold"/>
</dbReference>
<dbReference type="RefSeq" id="WP_093078902.1">
    <property type="nucleotide sequence ID" value="NZ_FNBE01000004.1"/>
</dbReference>
<sequence>MTLGEPMVARWGSEHPAAPLVVVVHGNGTSEHSMIEISPWLPHGPVAYAAVRAPRPAARGFTWFTDESELASTVDWLLGWLGGEGDPDRSVLLLAFRTGVTVAGALLLAAPERFSGAVLLHGALPAGELPSGALRGVPVFLAEATEEGTDPAARTRHWLRRESGAPVRLARTASAAQLAGEIVGAAGGWLGDRLDHLHAHGENPLPDGPEADWPGLGRLPARAGGPPDTTTDLPQLPVACGADLSDALWERLDTRDWAPAAIGPPGTRSLLSDRGPYVDPATRERAHLHPDGSVHVALPPAWAYDAVAKGWAVPHPLAGVRLDAGVVLVPAPRDRRELEIVAALVSR</sequence>
<evidence type="ECO:0000256" key="1">
    <source>
        <dbReference type="SAM" id="MobiDB-lite"/>
    </source>
</evidence>
<feature type="compositionally biased region" description="Low complexity" evidence="1">
    <location>
        <begin position="226"/>
        <end position="236"/>
    </location>
</feature>
<dbReference type="AlphaFoldDB" id="A0A1G7JSC0"/>
<dbReference type="Pfam" id="PF17648">
    <property type="entry name" value="Luciferase"/>
    <property type="match status" value="1"/>
</dbReference>